<feature type="region of interest" description="Disordered" evidence="1">
    <location>
        <begin position="1"/>
        <end position="69"/>
    </location>
</feature>
<sequence length="269" mass="32304">MALFHSEMPSSVAESSTSSDESEKHSQKSISPPFRYRRRSRNGRDDNRSPARKRDRMQSPRRDYSRERRRERRLDVLERGAPEVWGLSPDQHEIQKAYQAYMESEETKRNELETVEKLRESRNQEKMLEEKKRRADVMKDISYVMVIIFLLILPYTECLEKFGKQISLSTSTFNYKRWYDENRRHSSELNEGINDDYHVQLRRSLENGNASALNRTFLAHLMEERRKFFENLNAGAFMNDQRRLVDDLLDMQYYEKHVHPRLVDVYLQL</sequence>
<gene>
    <name evidence="2" type="ORF">TELCIR_05137</name>
</gene>
<dbReference type="EMBL" id="KZ345566">
    <property type="protein sequence ID" value="PIO72912.1"/>
    <property type="molecule type" value="Genomic_DNA"/>
</dbReference>
<reference evidence="2 3" key="1">
    <citation type="submission" date="2015-09" db="EMBL/GenBank/DDBJ databases">
        <title>Draft genome of the parasitic nematode Teladorsagia circumcincta isolate WARC Sus (inbred).</title>
        <authorList>
            <person name="Mitreva M."/>
        </authorList>
    </citation>
    <scope>NUCLEOTIDE SEQUENCE [LARGE SCALE GENOMIC DNA]</scope>
    <source>
        <strain evidence="2 3">S</strain>
    </source>
</reference>
<accession>A0A2G9UT43</accession>
<dbReference type="OrthoDB" id="5816887at2759"/>
<name>A0A2G9UT43_TELCI</name>
<feature type="compositionally biased region" description="Basic and acidic residues" evidence="1">
    <location>
        <begin position="56"/>
        <end position="69"/>
    </location>
</feature>
<dbReference type="Proteomes" id="UP000230423">
    <property type="component" value="Unassembled WGS sequence"/>
</dbReference>
<evidence type="ECO:0000313" key="3">
    <source>
        <dbReference type="Proteomes" id="UP000230423"/>
    </source>
</evidence>
<dbReference type="AlphaFoldDB" id="A0A2G9UT43"/>
<keyword evidence="3" id="KW-1185">Reference proteome</keyword>
<proteinExistence type="predicted"/>
<organism evidence="2 3">
    <name type="scientific">Teladorsagia circumcincta</name>
    <name type="common">Brown stomach worm</name>
    <name type="synonym">Ostertagia circumcincta</name>
    <dbReference type="NCBI Taxonomy" id="45464"/>
    <lineage>
        <taxon>Eukaryota</taxon>
        <taxon>Metazoa</taxon>
        <taxon>Ecdysozoa</taxon>
        <taxon>Nematoda</taxon>
        <taxon>Chromadorea</taxon>
        <taxon>Rhabditida</taxon>
        <taxon>Rhabditina</taxon>
        <taxon>Rhabditomorpha</taxon>
        <taxon>Strongyloidea</taxon>
        <taxon>Trichostrongylidae</taxon>
        <taxon>Teladorsagia</taxon>
    </lineage>
</organism>
<evidence type="ECO:0000313" key="2">
    <source>
        <dbReference type="EMBL" id="PIO72912.1"/>
    </source>
</evidence>
<protein>
    <submittedName>
        <fullName evidence="2">Uncharacterized protein</fullName>
    </submittedName>
</protein>
<evidence type="ECO:0000256" key="1">
    <source>
        <dbReference type="SAM" id="MobiDB-lite"/>
    </source>
</evidence>
<feature type="compositionally biased region" description="Low complexity" evidence="1">
    <location>
        <begin position="1"/>
        <end position="19"/>
    </location>
</feature>